<dbReference type="SUPFAM" id="SSF103657">
    <property type="entry name" value="BAR/IMD domain-like"/>
    <property type="match status" value="1"/>
</dbReference>
<dbReference type="AlphaFoldDB" id="I2GZA5"/>
<dbReference type="InParanoid" id="I2GZA5"/>
<accession>I2GZA5</accession>
<dbReference type="KEGG" id="tbl:TBLA_0B06330"/>
<feature type="transmembrane region" description="Helical" evidence="2">
    <location>
        <begin position="258"/>
        <end position="276"/>
    </location>
</feature>
<feature type="region of interest" description="Disordered" evidence="1">
    <location>
        <begin position="306"/>
        <end position="326"/>
    </location>
</feature>
<reference evidence="3 4" key="1">
    <citation type="journal article" date="2011" name="Proc. Natl. Acad. Sci. U.S.A.">
        <title>Evolutionary erosion of yeast sex chromosomes by mating-type switching accidents.</title>
        <authorList>
            <person name="Gordon J.L."/>
            <person name="Armisen D."/>
            <person name="Proux-Wera E."/>
            <person name="Oheigeartaigh S.S."/>
            <person name="Byrne K.P."/>
            <person name="Wolfe K.H."/>
        </authorList>
    </citation>
    <scope>NUCLEOTIDE SEQUENCE [LARGE SCALE GENOMIC DNA]</scope>
    <source>
        <strain evidence="4">ATCC 34711 / CBS 6284 / DSM 70876 / NBRC 10599 / NRRL Y-10934 / UCD 77-7</strain>
    </source>
</reference>
<dbReference type="HOGENOM" id="CLU_710139_0_0_1"/>
<dbReference type="EMBL" id="HE806317">
    <property type="protein sequence ID" value="CCH59457.1"/>
    <property type="molecule type" value="Genomic_DNA"/>
</dbReference>
<keyword evidence="4" id="KW-1185">Reference proteome</keyword>
<feature type="compositionally biased region" description="Acidic residues" evidence="1">
    <location>
        <begin position="306"/>
        <end position="316"/>
    </location>
</feature>
<protein>
    <recommendedName>
        <fullName evidence="5">BAR domain-containing protein</fullName>
    </recommendedName>
</protein>
<dbReference type="Proteomes" id="UP000002866">
    <property type="component" value="Chromosome 2"/>
</dbReference>
<sequence length="389" mass="46494">MKNFLLNLDRRNKKRNNVIRANSDAIIITKDNYKKNKIIPFDKQSLFNELSNQFNSTYANIKLLSTSCNNFQKNLLTFNKNWFTIMVAFDNIFKLQIEEITHEMPDDIMAWIETSTEKIDLESLIKEILKIYYTILNILNYFENTIQVSLNELENICYSIERTIKKRNLYFDELNRLINQYDSIEDVNMPIVIRQNYVVNDSDSKIRAQQQINKRIIKHRESRKLKLNQKINMAREKYEIFNKLIIDELLKFNQLVESFMQVWFTVYFFTILNIFFELQNFMTSNMDIQNFINYKIYSATAHYDNGEEDEDEDIEENVGKGGNDNSQDINDRYKCLSPIEKNIENAKVLGENVLEEYYRASLPVYQDLSYLSIIDFEKFKKKFPRSPKK</sequence>
<gene>
    <name evidence="3" type="primary">TBLA0B06330</name>
    <name evidence="3" type="ORF">TBLA_0B06330</name>
</gene>
<dbReference type="GeneID" id="14494642"/>
<evidence type="ECO:0000256" key="2">
    <source>
        <dbReference type="SAM" id="Phobius"/>
    </source>
</evidence>
<name>I2GZA5_HENB6</name>
<keyword evidence="2" id="KW-1133">Transmembrane helix</keyword>
<keyword evidence="2" id="KW-0812">Transmembrane</keyword>
<dbReference type="InterPro" id="IPR027267">
    <property type="entry name" value="AH/BAR_dom_sf"/>
</dbReference>
<evidence type="ECO:0000313" key="3">
    <source>
        <dbReference type="EMBL" id="CCH59457.1"/>
    </source>
</evidence>
<evidence type="ECO:0000313" key="4">
    <source>
        <dbReference type="Proteomes" id="UP000002866"/>
    </source>
</evidence>
<evidence type="ECO:0008006" key="5">
    <source>
        <dbReference type="Google" id="ProtNLM"/>
    </source>
</evidence>
<keyword evidence="2" id="KW-0472">Membrane</keyword>
<evidence type="ECO:0000256" key="1">
    <source>
        <dbReference type="SAM" id="MobiDB-lite"/>
    </source>
</evidence>
<dbReference type="eggNOG" id="ENOG502S41W">
    <property type="taxonomic scope" value="Eukaryota"/>
</dbReference>
<dbReference type="OrthoDB" id="4062681at2759"/>
<dbReference type="RefSeq" id="XP_004178976.1">
    <property type="nucleotide sequence ID" value="XM_004178928.1"/>
</dbReference>
<proteinExistence type="predicted"/>
<organism evidence="3 4">
    <name type="scientific">Henningerozyma blattae (strain ATCC 34711 / CBS 6284 / DSM 70876 / NBRC 10599 / NRRL Y-10934 / UCD 77-7)</name>
    <name type="common">Yeast</name>
    <name type="synonym">Tetrapisispora blattae</name>
    <dbReference type="NCBI Taxonomy" id="1071380"/>
    <lineage>
        <taxon>Eukaryota</taxon>
        <taxon>Fungi</taxon>
        <taxon>Dikarya</taxon>
        <taxon>Ascomycota</taxon>
        <taxon>Saccharomycotina</taxon>
        <taxon>Saccharomycetes</taxon>
        <taxon>Saccharomycetales</taxon>
        <taxon>Saccharomycetaceae</taxon>
        <taxon>Henningerozyma</taxon>
    </lineage>
</organism>
<dbReference type="Gene3D" id="1.20.1270.60">
    <property type="entry name" value="Arfaptin homology (AH) domain/BAR domain"/>
    <property type="match status" value="1"/>
</dbReference>